<dbReference type="InterPro" id="IPR029062">
    <property type="entry name" value="Class_I_gatase-like"/>
</dbReference>
<reference evidence="3" key="1">
    <citation type="submission" date="2017-02" db="EMBL/GenBank/DDBJ databases">
        <title>Comparative genomics and description of representatives of a novel lineage of planctomycetes thriving in anoxic sediments.</title>
        <authorList>
            <person name="Spring S."/>
            <person name="Bunk B."/>
            <person name="Sproer C."/>
        </authorList>
    </citation>
    <scope>NUCLEOTIDE SEQUENCE [LARGE SCALE GENOMIC DNA]</scope>
    <source>
        <strain evidence="3">ST-NAGAB-D1</strain>
    </source>
</reference>
<feature type="domain" description="Putative glutamine amidotransferase" evidence="1">
    <location>
        <begin position="63"/>
        <end position="222"/>
    </location>
</feature>
<organism evidence="2 3">
    <name type="scientific">Anaerohalosphaera lusitana</name>
    <dbReference type="NCBI Taxonomy" id="1936003"/>
    <lineage>
        <taxon>Bacteria</taxon>
        <taxon>Pseudomonadati</taxon>
        <taxon>Planctomycetota</taxon>
        <taxon>Phycisphaerae</taxon>
        <taxon>Sedimentisphaerales</taxon>
        <taxon>Anaerohalosphaeraceae</taxon>
        <taxon>Anaerohalosphaera</taxon>
    </lineage>
</organism>
<dbReference type="AlphaFoldDB" id="A0A1U9NMT4"/>
<evidence type="ECO:0000313" key="3">
    <source>
        <dbReference type="Proteomes" id="UP000189674"/>
    </source>
</evidence>
<proteinExistence type="predicted"/>
<dbReference type="Pfam" id="PF07090">
    <property type="entry name" value="GATase1_like"/>
    <property type="match status" value="1"/>
</dbReference>
<dbReference type="Proteomes" id="UP000189674">
    <property type="component" value="Chromosome"/>
</dbReference>
<dbReference type="Gene3D" id="3.40.50.880">
    <property type="match status" value="1"/>
</dbReference>
<accession>A0A1U9NMT4</accession>
<dbReference type="STRING" id="1936003.STSP2_02412"/>
<gene>
    <name evidence="2" type="ORF">STSP2_02412</name>
</gene>
<sequence>MDIFERMNTKILYLGDTTLDTAASYLAGVMKHFKIDFDYRPSDQAFIDDLLAKDYAVMIISDYPGSNFTAEQLEAVAEKVKAGMGLLMLGGWESFTGANHEYTDTPLKDVLPVVMQPSDDRINSSGPCLIEKSVDHEIVAGLPFEKHTPGIGGFNRFQSKPGANTILWSRQFRAFLKEGDDFEFEPFAEAEPLLVVSNYGKGRTCAFATDAAPHWVGGLVDWGDARVESQAEGAEAIEVGNWYAQFFANMVKWTARQI</sequence>
<dbReference type="KEGG" id="alus:STSP2_02412"/>
<evidence type="ECO:0000313" key="2">
    <source>
        <dbReference type="EMBL" id="AQT69223.1"/>
    </source>
</evidence>
<protein>
    <submittedName>
        <fullName evidence="2">Putative membrane protein</fullName>
    </submittedName>
</protein>
<dbReference type="EMBL" id="CP019791">
    <property type="protein sequence ID" value="AQT69223.1"/>
    <property type="molecule type" value="Genomic_DNA"/>
</dbReference>
<dbReference type="InterPro" id="IPR010768">
    <property type="entry name" value="GATase1-like"/>
</dbReference>
<dbReference type="SUPFAM" id="SSF52317">
    <property type="entry name" value="Class I glutamine amidotransferase-like"/>
    <property type="match status" value="1"/>
</dbReference>
<keyword evidence="3" id="KW-1185">Reference proteome</keyword>
<dbReference type="PANTHER" id="PTHR37947:SF2">
    <property type="entry name" value="VON WILLEBRAND FACTOR TYPE A"/>
    <property type="match status" value="1"/>
</dbReference>
<dbReference type="PANTHER" id="PTHR37947">
    <property type="entry name" value="BLL2462 PROTEIN"/>
    <property type="match status" value="1"/>
</dbReference>
<name>A0A1U9NMT4_9BACT</name>
<evidence type="ECO:0000259" key="1">
    <source>
        <dbReference type="Pfam" id="PF07090"/>
    </source>
</evidence>